<evidence type="ECO:0000256" key="9">
    <source>
        <dbReference type="ARBA" id="ARBA00022840"/>
    </source>
</evidence>
<evidence type="ECO:0000256" key="6">
    <source>
        <dbReference type="ARBA" id="ARBA00022692"/>
    </source>
</evidence>
<evidence type="ECO:0000313" key="16">
    <source>
        <dbReference type="Proteomes" id="UP000030012"/>
    </source>
</evidence>
<keyword evidence="5" id="KW-0808">Transferase</keyword>
<dbReference type="EC" id="2.7.13.3" evidence="3"/>
<name>A0A0A0I8N6_CLONO</name>
<keyword evidence="9" id="KW-0067">ATP-binding</keyword>
<dbReference type="FunFam" id="3.30.565.10:FF:000013">
    <property type="entry name" value="Two-component sensor histidine kinase"/>
    <property type="match status" value="1"/>
</dbReference>
<evidence type="ECO:0000256" key="12">
    <source>
        <dbReference type="ARBA" id="ARBA00023136"/>
    </source>
</evidence>
<dbReference type="SUPFAM" id="SSF55874">
    <property type="entry name" value="ATPase domain of HSP90 chaperone/DNA topoisomerase II/histidine kinase"/>
    <property type="match status" value="1"/>
</dbReference>
<dbReference type="InterPro" id="IPR036097">
    <property type="entry name" value="HisK_dim/P_sf"/>
</dbReference>
<dbReference type="GO" id="GO:0000155">
    <property type="term" value="F:phosphorelay sensor kinase activity"/>
    <property type="evidence" value="ECO:0007669"/>
    <property type="project" value="InterPro"/>
</dbReference>
<keyword evidence="10 13" id="KW-1133">Transmembrane helix</keyword>
<protein>
    <recommendedName>
        <fullName evidence="3">histidine kinase</fullName>
        <ecNumber evidence="3">2.7.13.3</ecNumber>
    </recommendedName>
</protein>
<comment type="catalytic activity">
    <reaction evidence="1">
        <text>ATP + protein L-histidine = ADP + protein N-phospho-L-histidine.</text>
        <dbReference type="EC" id="2.7.13.3"/>
    </reaction>
</comment>
<dbReference type="PROSITE" id="PS50109">
    <property type="entry name" value="HIS_KIN"/>
    <property type="match status" value="1"/>
</dbReference>
<keyword evidence="12 13" id="KW-0472">Membrane</keyword>
<evidence type="ECO:0000256" key="13">
    <source>
        <dbReference type="SAM" id="Phobius"/>
    </source>
</evidence>
<proteinExistence type="predicted"/>
<keyword evidence="6 13" id="KW-0812">Transmembrane</keyword>
<feature type="domain" description="Histidine kinase" evidence="14">
    <location>
        <begin position="157"/>
        <end position="371"/>
    </location>
</feature>
<dbReference type="InterPro" id="IPR003594">
    <property type="entry name" value="HATPase_dom"/>
</dbReference>
<dbReference type="InterPro" id="IPR004358">
    <property type="entry name" value="Sig_transdc_His_kin-like_C"/>
</dbReference>
<dbReference type="PANTHER" id="PTHR45453:SF1">
    <property type="entry name" value="PHOSPHATE REGULON SENSOR PROTEIN PHOR"/>
    <property type="match status" value="1"/>
</dbReference>
<dbReference type="SMART" id="SM00388">
    <property type="entry name" value="HisKA"/>
    <property type="match status" value="1"/>
</dbReference>
<dbReference type="EMBL" id="JENJ01000016">
    <property type="protein sequence ID" value="KGM96938.1"/>
    <property type="molecule type" value="Genomic_DNA"/>
</dbReference>
<dbReference type="InterPro" id="IPR050351">
    <property type="entry name" value="BphY/WalK/GraS-like"/>
</dbReference>
<dbReference type="InterPro" id="IPR036890">
    <property type="entry name" value="HATPase_C_sf"/>
</dbReference>
<feature type="transmembrane region" description="Helical" evidence="13">
    <location>
        <begin position="69"/>
        <end position="89"/>
    </location>
</feature>
<reference evidence="15 16" key="1">
    <citation type="submission" date="2014-01" db="EMBL/GenBank/DDBJ databases">
        <title>Plasmidome dynamics in the species complex Clostridium novyi sensu lato converts strains of independent lineages into distinctly different pathogens.</title>
        <authorList>
            <person name="Skarin H."/>
            <person name="Segerman B."/>
        </authorList>
    </citation>
    <scope>NUCLEOTIDE SEQUENCE [LARGE SCALE GENOMIC DNA]</scope>
    <source>
        <strain evidence="15 16">4552</strain>
    </source>
</reference>
<organism evidence="15 16">
    <name type="scientific">Clostridium novyi A str. 4552</name>
    <dbReference type="NCBI Taxonomy" id="1444289"/>
    <lineage>
        <taxon>Bacteria</taxon>
        <taxon>Bacillati</taxon>
        <taxon>Bacillota</taxon>
        <taxon>Clostridia</taxon>
        <taxon>Eubacteriales</taxon>
        <taxon>Clostridiaceae</taxon>
        <taxon>Clostridium</taxon>
    </lineage>
</organism>
<keyword evidence="8 15" id="KW-0418">Kinase</keyword>
<dbReference type="GO" id="GO:0005886">
    <property type="term" value="C:plasma membrane"/>
    <property type="evidence" value="ECO:0007669"/>
    <property type="project" value="TreeGrafter"/>
</dbReference>
<dbReference type="Pfam" id="PF02518">
    <property type="entry name" value="HATPase_c"/>
    <property type="match status" value="1"/>
</dbReference>
<keyword evidence="7" id="KW-0547">Nucleotide-binding</keyword>
<keyword evidence="4" id="KW-0597">Phosphoprotein</keyword>
<comment type="subcellular location">
    <subcellularLocation>
        <location evidence="2">Membrane</location>
    </subcellularLocation>
</comment>
<dbReference type="GO" id="GO:0005524">
    <property type="term" value="F:ATP binding"/>
    <property type="evidence" value="ECO:0007669"/>
    <property type="project" value="UniProtKB-KW"/>
</dbReference>
<feature type="transmembrane region" description="Helical" evidence="13">
    <location>
        <begin position="12"/>
        <end position="29"/>
    </location>
</feature>
<evidence type="ECO:0000256" key="1">
    <source>
        <dbReference type="ARBA" id="ARBA00000085"/>
    </source>
</evidence>
<accession>A0A0A0I8N6</accession>
<dbReference type="InterPro" id="IPR005467">
    <property type="entry name" value="His_kinase_dom"/>
</dbReference>
<evidence type="ECO:0000256" key="8">
    <source>
        <dbReference type="ARBA" id="ARBA00022777"/>
    </source>
</evidence>
<dbReference type="RefSeq" id="WP_039254116.1">
    <property type="nucleotide sequence ID" value="NZ_JENJ01000016.1"/>
</dbReference>
<evidence type="ECO:0000256" key="11">
    <source>
        <dbReference type="ARBA" id="ARBA00023012"/>
    </source>
</evidence>
<dbReference type="GO" id="GO:0004721">
    <property type="term" value="F:phosphoprotein phosphatase activity"/>
    <property type="evidence" value="ECO:0007669"/>
    <property type="project" value="TreeGrafter"/>
</dbReference>
<keyword evidence="11" id="KW-0902">Two-component regulatory system</keyword>
<dbReference type="SMART" id="SM00387">
    <property type="entry name" value="HATPase_c"/>
    <property type="match status" value="1"/>
</dbReference>
<evidence type="ECO:0000256" key="5">
    <source>
        <dbReference type="ARBA" id="ARBA00022679"/>
    </source>
</evidence>
<dbReference type="Gene3D" id="3.30.565.10">
    <property type="entry name" value="Histidine kinase-like ATPase, C-terminal domain"/>
    <property type="match status" value="1"/>
</dbReference>
<evidence type="ECO:0000256" key="4">
    <source>
        <dbReference type="ARBA" id="ARBA00022553"/>
    </source>
</evidence>
<evidence type="ECO:0000256" key="3">
    <source>
        <dbReference type="ARBA" id="ARBA00012438"/>
    </source>
</evidence>
<dbReference type="Proteomes" id="UP000030012">
    <property type="component" value="Unassembled WGS sequence"/>
</dbReference>
<dbReference type="Pfam" id="PF00512">
    <property type="entry name" value="HisKA"/>
    <property type="match status" value="1"/>
</dbReference>
<dbReference type="GO" id="GO:0016036">
    <property type="term" value="P:cellular response to phosphate starvation"/>
    <property type="evidence" value="ECO:0007669"/>
    <property type="project" value="TreeGrafter"/>
</dbReference>
<dbReference type="InterPro" id="IPR003661">
    <property type="entry name" value="HisK_dim/P_dom"/>
</dbReference>
<dbReference type="PRINTS" id="PR00344">
    <property type="entry name" value="BCTRLSENSOR"/>
</dbReference>
<gene>
    <name evidence="15" type="ORF">Z968_04985</name>
</gene>
<evidence type="ECO:0000256" key="7">
    <source>
        <dbReference type="ARBA" id="ARBA00022741"/>
    </source>
</evidence>
<dbReference type="Gene3D" id="1.10.287.130">
    <property type="match status" value="1"/>
</dbReference>
<sequence>MNHKNFKLNYYILAFLIFIAFMVFIDLNLEGIVAEYFERQILFDREKVLALGKVEFTRGTFQWRRLKDILIHIAIGGFLFLEIAIYISSKYFKNKDRKRTISQLEDRISLLTKGKMPANVGEFKLIDAKINEIINENEVVKQRILIEMSKKNDLITYLAHDLKTPLTSLIGYLTILNESEVPENIRKDYIKKLLEKSYRLEDLTNQFFDITRFNLQEIPLNKASLDIHFFLEQLAEELYPLLKDKNLKIDIDVPSGMKIYADGSLLARVLNNLLKNAIAYSYKDSIIKIRCEDYEHVTKLFVENHGDVISEQELKLIFEKFYRRDQSRNQSAGAGLGLAIAREIIEKHQGRLTAESHEGHTVFIITLPKSL</sequence>
<evidence type="ECO:0000256" key="2">
    <source>
        <dbReference type="ARBA" id="ARBA00004370"/>
    </source>
</evidence>
<dbReference type="CDD" id="cd00075">
    <property type="entry name" value="HATPase"/>
    <property type="match status" value="1"/>
</dbReference>
<dbReference type="SUPFAM" id="SSF47384">
    <property type="entry name" value="Homodimeric domain of signal transducing histidine kinase"/>
    <property type="match status" value="1"/>
</dbReference>
<dbReference type="CDD" id="cd00082">
    <property type="entry name" value="HisKA"/>
    <property type="match status" value="1"/>
</dbReference>
<dbReference type="PANTHER" id="PTHR45453">
    <property type="entry name" value="PHOSPHATE REGULON SENSOR PROTEIN PHOR"/>
    <property type="match status" value="1"/>
</dbReference>
<dbReference type="AlphaFoldDB" id="A0A0A0I8N6"/>
<evidence type="ECO:0000256" key="10">
    <source>
        <dbReference type="ARBA" id="ARBA00022989"/>
    </source>
</evidence>
<dbReference type="OrthoDB" id="9792991at2"/>
<comment type="caution">
    <text evidence="15">The sequence shown here is derived from an EMBL/GenBank/DDBJ whole genome shotgun (WGS) entry which is preliminary data.</text>
</comment>
<evidence type="ECO:0000259" key="14">
    <source>
        <dbReference type="PROSITE" id="PS50109"/>
    </source>
</evidence>
<evidence type="ECO:0000313" key="15">
    <source>
        <dbReference type="EMBL" id="KGM96938.1"/>
    </source>
</evidence>